<keyword evidence="9 13" id="KW-1133">Transmembrane helix</keyword>
<comment type="similarity">
    <text evidence="2 13">Belongs to the type III secretion exporter family.</text>
</comment>
<evidence type="ECO:0000256" key="2">
    <source>
        <dbReference type="ARBA" id="ARBA00010690"/>
    </source>
</evidence>
<feature type="transmembrane region" description="Helical" evidence="13">
    <location>
        <begin position="38"/>
        <end position="56"/>
    </location>
</feature>
<dbReference type="EMBL" id="BKCN01000004">
    <property type="protein sequence ID" value="GER03559.1"/>
    <property type="molecule type" value="Genomic_DNA"/>
</dbReference>
<accession>A0A5A7N916</accession>
<dbReference type="FunFam" id="3.40.1690.10:FF:000001">
    <property type="entry name" value="Flagellar biosynthetic protein FlhB"/>
    <property type="match status" value="1"/>
</dbReference>
<keyword evidence="15" id="KW-0282">Flagellum</keyword>
<evidence type="ECO:0000256" key="7">
    <source>
        <dbReference type="ARBA" id="ARBA00022795"/>
    </source>
</evidence>
<keyword evidence="15" id="KW-0969">Cilium</keyword>
<evidence type="ECO:0000256" key="13">
    <source>
        <dbReference type="RuleBase" id="RU364091"/>
    </source>
</evidence>
<reference evidence="15 16" key="1">
    <citation type="submission" date="2019-09" db="EMBL/GenBank/DDBJ databases">
        <title>NBRP : Genome information of microbial organism related human and environment.</title>
        <authorList>
            <person name="Hattori M."/>
            <person name="Oshima K."/>
            <person name="Inaba H."/>
            <person name="Suda W."/>
            <person name="Sakamoto M."/>
            <person name="Iino T."/>
            <person name="Kitahara M."/>
            <person name="Oshida Y."/>
            <person name="Iida T."/>
            <person name="Kudo T."/>
            <person name="Itoh T."/>
            <person name="Ohkuma M."/>
        </authorList>
    </citation>
    <scope>NUCLEOTIDE SEQUENCE [LARGE SCALE GENOMIC DNA]</scope>
    <source>
        <strain evidence="15 16">Q-1</strain>
    </source>
</reference>
<keyword evidence="15" id="KW-0966">Cell projection</keyword>
<feature type="compositionally biased region" description="Basic and acidic residues" evidence="14">
    <location>
        <begin position="8"/>
        <end position="25"/>
    </location>
</feature>
<keyword evidence="10 13" id="KW-0472">Membrane</keyword>
<comment type="subcellular location">
    <subcellularLocation>
        <location evidence="1">Cell membrane</location>
        <topology evidence="1">Multi-pass membrane protein</topology>
    </subcellularLocation>
</comment>
<dbReference type="PRINTS" id="PR00950">
    <property type="entry name" value="TYPE3IMSPROT"/>
</dbReference>
<feature type="transmembrane region" description="Helical" evidence="13">
    <location>
        <begin position="91"/>
        <end position="112"/>
    </location>
</feature>
<evidence type="ECO:0000256" key="8">
    <source>
        <dbReference type="ARBA" id="ARBA00022927"/>
    </source>
</evidence>
<dbReference type="GO" id="GO:0005886">
    <property type="term" value="C:plasma membrane"/>
    <property type="evidence" value="ECO:0007669"/>
    <property type="project" value="UniProtKB-SubCell"/>
</dbReference>
<evidence type="ECO:0000256" key="5">
    <source>
        <dbReference type="ARBA" id="ARBA00022475"/>
    </source>
</evidence>
<keyword evidence="16" id="KW-1185">Reference proteome</keyword>
<dbReference type="Pfam" id="PF01312">
    <property type="entry name" value="Bac_export_2"/>
    <property type="match status" value="1"/>
</dbReference>
<name>A0A5A7N916_9PROT</name>
<dbReference type="PANTHER" id="PTHR30531:SF12">
    <property type="entry name" value="FLAGELLAR BIOSYNTHETIC PROTEIN FLHB"/>
    <property type="match status" value="1"/>
</dbReference>
<keyword evidence="4 13" id="KW-0813">Transport</keyword>
<evidence type="ECO:0000313" key="16">
    <source>
        <dbReference type="Proteomes" id="UP000324996"/>
    </source>
</evidence>
<evidence type="ECO:0000256" key="1">
    <source>
        <dbReference type="ARBA" id="ARBA00004651"/>
    </source>
</evidence>
<gene>
    <name evidence="15" type="primary">flhB_2</name>
    <name evidence="13" type="synonym">flhB</name>
    <name evidence="15" type="ORF">JCM17846_12410</name>
</gene>
<dbReference type="AlphaFoldDB" id="A0A5A7N916"/>
<evidence type="ECO:0000256" key="14">
    <source>
        <dbReference type="SAM" id="MobiDB-lite"/>
    </source>
</evidence>
<evidence type="ECO:0000256" key="12">
    <source>
        <dbReference type="ARBA" id="ARBA00025078"/>
    </source>
</evidence>
<evidence type="ECO:0000256" key="3">
    <source>
        <dbReference type="ARBA" id="ARBA00021622"/>
    </source>
</evidence>
<protein>
    <recommendedName>
        <fullName evidence="3 13">Flagellar biosynthetic protein FlhB</fullName>
    </recommendedName>
</protein>
<dbReference type="Gene3D" id="3.40.1690.10">
    <property type="entry name" value="secretion proteins EscU"/>
    <property type="match status" value="1"/>
</dbReference>
<evidence type="ECO:0000256" key="10">
    <source>
        <dbReference type="ARBA" id="ARBA00023136"/>
    </source>
</evidence>
<evidence type="ECO:0000256" key="6">
    <source>
        <dbReference type="ARBA" id="ARBA00022692"/>
    </source>
</evidence>
<comment type="function">
    <text evidence="12 13">Required for formation of the rod structure in the basal body of the flagellar apparatus. Together with FliI and FliH, may constitute the export apparatus of flagellin.</text>
</comment>
<organism evidence="15 16">
    <name type="scientific">Iodidimonas nitroreducens</name>
    <dbReference type="NCBI Taxonomy" id="1236968"/>
    <lineage>
        <taxon>Bacteria</taxon>
        <taxon>Pseudomonadati</taxon>
        <taxon>Pseudomonadota</taxon>
        <taxon>Alphaproteobacteria</taxon>
        <taxon>Iodidimonadales</taxon>
        <taxon>Iodidimonadaceae</taxon>
        <taxon>Iodidimonas</taxon>
    </lineage>
</organism>
<keyword evidence="11 13" id="KW-1006">Bacterial flagellum protein export</keyword>
<dbReference type="GO" id="GO:0044780">
    <property type="term" value="P:bacterial-type flagellum assembly"/>
    <property type="evidence" value="ECO:0007669"/>
    <property type="project" value="InterPro"/>
</dbReference>
<keyword evidence="7 13" id="KW-1005">Bacterial flagellum biogenesis</keyword>
<dbReference type="InterPro" id="IPR029025">
    <property type="entry name" value="T3SS_substrate_exporter_C"/>
</dbReference>
<evidence type="ECO:0000313" key="15">
    <source>
        <dbReference type="EMBL" id="GER03559.1"/>
    </source>
</evidence>
<sequence length="363" mass="40152">MAEGDQDDAQKTEEPTARKLEEAVKKGDFPQSQELKHWMMLVAGAFAFLFTSDLAVRTIRSETAGFLAHAHEIPMDGYAVLGMMRDVGGNILLVLLLPLAVLMIGAFAGNLVQNKLVFTAEKIKPKLDKISPLAGAKRMFSAQRVADFLKTLAKLLIVSIVVGLILWPEAETLVTLVREPLITTTAVIVSLSVKAMFGVIGAMTLVAGIDYIFQQTQHTKKMRMTKQEVKDEHKQMEGDPMVKQRLRQVRMEKSRKRMMAAVPQASVIITNPTHFAIALKYSHGDMDVPVVIAKGVDAVAFRIRAVAEEHAIPLVENPPLARALYASTEVDDEIPADHYQAVAQIISYVLRLRRDGRASYRPS</sequence>
<proteinExistence type="inferred from homology"/>
<feature type="transmembrane region" description="Helical" evidence="13">
    <location>
        <begin position="148"/>
        <end position="167"/>
    </location>
</feature>
<evidence type="ECO:0000256" key="9">
    <source>
        <dbReference type="ARBA" id="ARBA00022989"/>
    </source>
</evidence>
<comment type="caution">
    <text evidence="15">The sequence shown here is derived from an EMBL/GenBank/DDBJ whole genome shotgun (WGS) entry which is preliminary data.</text>
</comment>
<dbReference type="GO" id="GO:0009306">
    <property type="term" value="P:protein secretion"/>
    <property type="evidence" value="ECO:0007669"/>
    <property type="project" value="InterPro"/>
</dbReference>
<dbReference type="Proteomes" id="UP000324996">
    <property type="component" value="Unassembled WGS sequence"/>
</dbReference>
<evidence type="ECO:0000256" key="4">
    <source>
        <dbReference type="ARBA" id="ARBA00022448"/>
    </source>
</evidence>
<dbReference type="InterPro" id="IPR006136">
    <property type="entry name" value="FlhB"/>
</dbReference>
<evidence type="ECO:0000256" key="11">
    <source>
        <dbReference type="ARBA" id="ARBA00023225"/>
    </source>
</evidence>
<feature type="region of interest" description="Disordered" evidence="14">
    <location>
        <begin position="1"/>
        <end position="25"/>
    </location>
</feature>
<dbReference type="InterPro" id="IPR006135">
    <property type="entry name" value="T3SS_substrate_exporter"/>
</dbReference>
<dbReference type="SUPFAM" id="SSF160544">
    <property type="entry name" value="EscU C-terminal domain-like"/>
    <property type="match status" value="1"/>
</dbReference>
<dbReference type="PANTHER" id="PTHR30531">
    <property type="entry name" value="FLAGELLAR BIOSYNTHETIC PROTEIN FLHB"/>
    <property type="match status" value="1"/>
</dbReference>
<keyword evidence="5 13" id="KW-1003">Cell membrane</keyword>
<dbReference type="NCBIfam" id="TIGR00328">
    <property type="entry name" value="flhB"/>
    <property type="match status" value="1"/>
</dbReference>
<keyword evidence="8 13" id="KW-0653">Protein transport</keyword>
<dbReference type="RefSeq" id="WP_042087245.1">
    <property type="nucleotide sequence ID" value="NZ_BKCN01000004.1"/>
</dbReference>
<feature type="transmembrane region" description="Helical" evidence="13">
    <location>
        <begin position="187"/>
        <end position="213"/>
    </location>
</feature>
<keyword evidence="6 13" id="KW-0812">Transmembrane</keyword>